<dbReference type="InterPro" id="IPR014756">
    <property type="entry name" value="Ig_E-set"/>
</dbReference>
<evidence type="ECO:0000313" key="3">
    <source>
        <dbReference type="RefSeq" id="XP_011496609.1"/>
    </source>
</evidence>
<dbReference type="GO" id="GO:0045087">
    <property type="term" value="P:innate immune response"/>
    <property type="evidence" value="ECO:0007669"/>
    <property type="project" value="TreeGrafter"/>
</dbReference>
<dbReference type="InterPro" id="IPR000451">
    <property type="entry name" value="NFkB/Dor"/>
</dbReference>
<organism evidence="2 3">
    <name type="scientific">Ceratosolen solmsi marchali</name>
    <dbReference type="NCBI Taxonomy" id="326594"/>
    <lineage>
        <taxon>Eukaryota</taxon>
        <taxon>Metazoa</taxon>
        <taxon>Ecdysozoa</taxon>
        <taxon>Arthropoda</taxon>
        <taxon>Hexapoda</taxon>
        <taxon>Insecta</taxon>
        <taxon>Pterygota</taxon>
        <taxon>Neoptera</taxon>
        <taxon>Endopterygota</taxon>
        <taxon>Hymenoptera</taxon>
        <taxon>Apocrita</taxon>
        <taxon>Proctotrupomorpha</taxon>
        <taxon>Chalcidoidea</taxon>
        <taxon>Agaonidae</taxon>
        <taxon>Agaoninae</taxon>
        <taxon>Ceratosolen</taxon>
    </lineage>
</organism>
<dbReference type="InterPro" id="IPR011539">
    <property type="entry name" value="RHD_DNA_bind_dom"/>
</dbReference>
<dbReference type="PROSITE" id="PS50254">
    <property type="entry name" value="REL_2"/>
    <property type="match status" value="1"/>
</dbReference>
<dbReference type="GO" id="GO:0005737">
    <property type="term" value="C:cytoplasm"/>
    <property type="evidence" value="ECO:0007669"/>
    <property type="project" value="InterPro"/>
</dbReference>
<name>A0AAJ6YEI7_9HYME</name>
<dbReference type="GO" id="GO:0007249">
    <property type="term" value="P:canonical NF-kappaB signal transduction"/>
    <property type="evidence" value="ECO:0007669"/>
    <property type="project" value="TreeGrafter"/>
</dbReference>
<dbReference type="InterPro" id="IPR030492">
    <property type="entry name" value="RHD_CS"/>
</dbReference>
<evidence type="ECO:0000313" key="2">
    <source>
        <dbReference type="Proteomes" id="UP000695007"/>
    </source>
</evidence>
<dbReference type="SUPFAM" id="SSF81296">
    <property type="entry name" value="E set domains"/>
    <property type="match status" value="1"/>
</dbReference>
<dbReference type="GeneID" id="105361196"/>
<dbReference type="Gene3D" id="2.60.40.340">
    <property type="entry name" value="Rel homology domain (RHD), DNA-binding domain"/>
    <property type="match status" value="1"/>
</dbReference>
<accession>A0AAJ6YEI7</accession>
<sequence length="255" mass="28907">MHVIRNCNKFAPYVNIVEQPASKGTRFRYECEGRFAGTIFGEKTTSFNKSFPTIEIVNYKGPALIVISCVSKDLPYWPHPYNIIGKADEITNGIYSFKTISEEMTITFNNLGIQCVKRKDIQKSLTVRRSLKIDPFNTGFSHMSNSESIDLSSLRLCFQVYLEGNEKGNFNLALKPVVSNPIYDKKRRMKPIINFISHESASVAGGTQMCILCDKVTRENIQVRFFHDDNNWQSLAEFTPPGIFKQARSIVGGLI</sequence>
<dbReference type="Proteomes" id="UP000695007">
    <property type="component" value="Unplaced"/>
</dbReference>
<dbReference type="PROSITE" id="PS01204">
    <property type="entry name" value="REL_1"/>
    <property type="match status" value="1"/>
</dbReference>
<dbReference type="PANTHER" id="PTHR24169:SF25">
    <property type="entry name" value="DORSAL-RELATED IMMUNITY FACTOR DIF-RELATED"/>
    <property type="match status" value="1"/>
</dbReference>
<dbReference type="Pfam" id="PF00554">
    <property type="entry name" value="RHD_DNA_bind"/>
    <property type="match status" value="1"/>
</dbReference>
<dbReference type="Gene3D" id="2.60.40.10">
    <property type="entry name" value="Immunoglobulins"/>
    <property type="match status" value="1"/>
</dbReference>
<reference evidence="3" key="1">
    <citation type="submission" date="2025-08" db="UniProtKB">
        <authorList>
            <consortium name="RefSeq"/>
        </authorList>
    </citation>
    <scope>IDENTIFICATION</scope>
</reference>
<feature type="domain" description="RHD" evidence="1">
    <location>
        <begin position="9"/>
        <end position="189"/>
    </location>
</feature>
<dbReference type="SUPFAM" id="SSF49417">
    <property type="entry name" value="p53-like transcription factors"/>
    <property type="match status" value="1"/>
</dbReference>
<gene>
    <name evidence="3" type="primary">LOC105361196</name>
</gene>
<protein>
    <submittedName>
        <fullName evidence="3">Embryonic polarity protein dorsal-like</fullName>
    </submittedName>
</protein>
<dbReference type="InterPro" id="IPR032397">
    <property type="entry name" value="RHD_dimer"/>
</dbReference>
<dbReference type="InterPro" id="IPR037059">
    <property type="entry name" value="RHD_DNA_bind_dom_sf"/>
</dbReference>
<dbReference type="GO" id="GO:0000981">
    <property type="term" value="F:DNA-binding transcription factor activity, RNA polymerase II-specific"/>
    <property type="evidence" value="ECO:0007669"/>
    <property type="project" value="TreeGrafter"/>
</dbReference>
<dbReference type="GO" id="GO:0034097">
    <property type="term" value="P:response to cytokine"/>
    <property type="evidence" value="ECO:0007669"/>
    <property type="project" value="TreeGrafter"/>
</dbReference>
<dbReference type="KEGG" id="csol:105361196"/>
<dbReference type="GO" id="GO:0045944">
    <property type="term" value="P:positive regulation of transcription by RNA polymerase II"/>
    <property type="evidence" value="ECO:0007669"/>
    <property type="project" value="TreeGrafter"/>
</dbReference>
<dbReference type="RefSeq" id="XP_011496609.1">
    <property type="nucleotide sequence ID" value="XM_011498307.1"/>
</dbReference>
<dbReference type="AlphaFoldDB" id="A0AAJ6YEI7"/>
<dbReference type="InterPro" id="IPR013783">
    <property type="entry name" value="Ig-like_fold"/>
</dbReference>
<evidence type="ECO:0000259" key="1">
    <source>
        <dbReference type="PROSITE" id="PS50254"/>
    </source>
</evidence>
<keyword evidence="2" id="KW-1185">Reference proteome</keyword>
<dbReference type="InterPro" id="IPR008967">
    <property type="entry name" value="p53-like_TF_DNA-bd_sf"/>
</dbReference>
<dbReference type="Pfam" id="PF16179">
    <property type="entry name" value="RHD_dimer"/>
    <property type="match status" value="1"/>
</dbReference>
<dbReference type="GO" id="GO:0033554">
    <property type="term" value="P:cellular response to stress"/>
    <property type="evidence" value="ECO:0007669"/>
    <property type="project" value="TreeGrafter"/>
</dbReference>
<dbReference type="GO" id="GO:0000978">
    <property type="term" value="F:RNA polymerase II cis-regulatory region sequence-specific DNA binding"/>
    <property type="evidence" value="ECO:0007669"/>
    <property type="project" value="TreeGrafter"/>
</dbReference>
<proteinExistence type="predicted"/>
<dbReference type="GO" id="GO:0038061">
    <property type="term" value="P:non-canonical NF-kappaB signal transduction"/>
    <property type="evidence" value="ECO:0007669"/>
    <property type="project" value="TreeGrafter"/>
</dbReference>
<dbReference type="PANTHER" id="PTHR24169">
    <property type="entry name" value="NUCLEAR FACTOR NF-KAPPA-B PROTEIN"/>
    <property type="match status" value="1"/>
</dbReference>
<dbReference type="GO" id="GO:0005634">
    <property type="term" value="C:nucleus"/>
    <property type="evidence" value="ECO:0007669"/>
    <property type="project" value="TreeGrafter"/>
</dbReference>
<dbReference type="PRINTS" id="PR00057">
    <property type="entry name" value="NFKBTNSCPFCT"/>
</dbReference>